<dbReference type="RefSeq" id="YP_009853702.1">
    <property type="nucleotide sequence ID" value="NC_048823.1"/>
</dbReference>
<dbReference type="Proteomes" id="UP000423529">
    <property type="component" value="Segment"/>
</dbReference>
<protein>
    <submittedName>
        <fullName evidence="1">Uncharacterized protein</fullName>
    </submittedName>
</protein>
<organism evidence="1 2">
    <name type="scientific">Gordonia phage Untouchable</name>
    <dbReference type="NCBI Taxonomy" id="2656542"/>
    <lineage>
        <taxon>Viruses</taxon>
        <taxon>Duplodnaviria</taxon>
        <taxon>Heunggongvirae</taxon>
        <taxon>Uroviricota</taxon>
        <taxon>Caudoviricetes</taxon>
        <taxon>Deejayvirinae</taxon>
        <taxon>Kenoshavirus</taxon>
        <taxon>Kenoshavirus untouchable</taxon>
    </lineage>
</organism>
<name>A0A649V9Q7_9CAUD</name>
<sequence length="84" mass="9607">MLDVTKQALDKALSNGSQRERVSVQDVQELNEESFANRFCSLWSRAEPFPTIGPWFFSNKECTRFAFLSTNEVVATFVLKQKGE</sequence>
<accession>A0A649V9Q7</accession>
<keyword evidence="2" id="KW-1185">Reference proteome</keyword>
<dbReference type="EMBL" id="MN585982">
    <property type="protein sequence ID" value="QGJ89088.1"/>
    <property type="molecule type" value="Genomic_DNA"/>
</dbReference>
<dbReference type="GeneID" id="55624388"/>
<dbReference type="KEGG" id="vg:55624388"/>
<evidence type="ECO:0000313" key="2">
    <source>
        <dbReference type="Proteomes" id="UP000423529"/>
    </source>
</evidence>
<reference evidence="1 2" key="1">
    <citation type="submission" date="2019-10" db="EMBL/GenBank/DDBJ databases">
        <authorList>
            <person name="Divens A.M."/>
            <person name="Fryberger R.B."/>
            <person name="Garlena R.A."/>
            <person name="Russell D.A."/>
            <person name="Pope W.H."/>
            <person name="Jacobs-Sera D."/>
            <person name="Hatfull G.F."/>
        </authorList>
    </citation>
    <scope>NUCLEOTIDE SEQUENCE [LARGE SCALE GENOMIC DNA]</scope>
</reference>
<evidence type="ECO:0000313" key="1">
    <source>
        <dbReference type="EMBL" id="QGJ89088.1"/>
    </source>
</evidence>
<gene>
    <name evidence="1" type="primary">43</name>
    <name evidence="1" type="ORF">PBI_UNTOUCHABLE_43</name>
</gene>
<proteinExistence type="predicted"/>